<accession>A0A098LN45</accession>
<reference evidence="2 3" key="1">
    <citation type="submission" date="2014-09" db="EMBL/GenBank/DDBJ databases">
        <title>Sporocytophaga myxococcoides PG-01 genome sequencing.</title>
        <authorList>
            <person name="Liu L."/>
            <person name="Gao P.J."/>
            <person name="Chen G.J."/>
            <person name="Wang L.S."/>
        </authorList>
    </citation>
    <scope>NUCLEOTIDE SEQUENCE [LARGE SCALE GENOMIC DNA]</scope>
    <source>
        <strain evidence="2 3">PG-01</strain>
    </source>
</reference>
<gene>
    <name evidence="2" type="ORF">MYP_4788</name>
</gene>
<sequence length="213" mass="23938">MKRIFYLFALLLPLSSFSSDFEKRPFHYHFFKHAATEENSSKGLNIKLSPAFFWNTASIEFEYPLSSKFSLGINLFAKLGNTGSGKNNIKVKEESFLKDGYLAEGLFRFYPLAMAPEGIFIQGSLTYGNLIYFDGNTRPYTLHNHWRKLQNVNSSIPIEKPKPLGGGLGIGFQTVIIPEHLIGCLVLGVQANTDVANKTFYSIYLAPSLGFKF</sequence>
<feature type="signal peptide" evidence="1">
    <location>
        <begin position="1"/>
        <end position="18"/>
    </location>
</feature>
<evidence type="ECO:0000313" key="3">
    <source>
        <dbReference type="Proteomes" id="UP000030185"/>
    </source>
</evidence>
<dbReference type="Proteomes" id="UP000030185">
    <property type="component" value="Unassembled WGS sequence"/>
</dbReference>
<dbReference type="EMBL" id="BBLT01000014">
    <property type="protein sequence ID" value="GAL87558.1"/>
    <property type="molecule type" value="Genomic_DNA"/>
</dbReference>
<organism evidence="2 3">
    <name type="scientific">Sporocytophaga myxococcoides</name>
    <dbReference type="NCBI Taxonomy" id="153721"/>
    <lineage>
        <taxon>Bacteria</taxon>
        <taxon>Pseudomonadati</taxon>
        <taxon>Bacteroidota</taxon>
        <taxon>Cytophagia</taxon>
        <taxon>Cytophagales</taxon>
        <taxon>Cytophagaceae</taxon>
        <taxon>Sporocytophaga</taxon>
    </lineage>
</organism>
<proteinExistence type="predicted"/>
<dbReference type="STRING" id="153721.MYP_4788"/>
<evidence type="ECO:0000256" key="1">
    <source>
        <dbReference type="SAM" id="SignalP"/>
    </source>
</evidence>
<dbReference type="AlphaFoldDB" id="A0A098LN45"/>
<evidence type="ECO:0000313" key="2">
    <source>
        <dbReference type="EMBL" id="GAL87558.1"/>
    </source>
</evidence>
<feature type="chain" id="PRO_5001937651" description="Outer membrane protein beta-barrel domain-containing protein" evidence="1">
    <location>
        <begin position="19"/>
        <end position="213"/>
    </location>
</feature>
<name>A0A098LN45_9BACT</name>
<protein>
    <recommendedName>
        <fullName evidence="4">Outer membrane protein beta-barrel domain-containing protein</fullName>
    </recommendedName>
</protein>
<comment type="caution">
    <text evidence="2">The sequence shown here is derived from an EMBL/GenBank/DDBJ whole genome shotgun (WGS) entry which is preliminary data.</text>
</comment>
<dbReference type="RefSeq" id="WP_045469240.1">
    <property type="nucleotide sequence ID" value="NZ_BBLT01000014.1"/>
</dbReference>
<keyword evidence="3" id="KW-1185">Reference proteome</keyword>
<dbReference type="OrthoDB" id="951866at2"/>
<keyword evidence="1" id="KW-0732">Signal</keyword>
<evidence type="ECO:0008006" key="4">
    <source>
        <dbReference type="Google" id="ProtNLM"/>
    </source>
</evidence>